<evidence type="ECO:0000256" key="12">
    <source>
        <dbReference type="ARBA" id="ARBA00056801"/>
    </source>
</evidence>
<dbReference type="Gene3D" id="1.20.950.20">
    <property type="entry name" value="Transmembrane di-heme cytochromes, Chain C"/>
    <property type="match status" value="1"/>
</dbReference>
<accession>A0A6M0K0W9</accession>
<evidence type="ECO:0000256" key="7">
    <source>
        <dbReference type="ARBA" id="ARBA00022723"/>
    </source>
</evidence>
<dbReference type="GO" id="GO:0020037">
    <property type="term" value="F:heme binding"/>
    <property type="evidence" value="ECO:0007669"/>
    <property type="project" value="TreeGrafter"/>
</dbReference>
<proteinExistence type="inferred from homology"/>
<dbReference type="InterPro" id="IPR011577">
    <property type="entry name" value="Cyt_b561_bac/Ni-Hgenase"/>
</dbReference>
<keyword evidence="4" id="KW-1003">Cell membrane</keyword>
<evidence type="ECO:0000256" key="5">
    <source>
        <dbReference type="ARBA" id="ARBA00022617"/>
    </source>
</evidence>
<sequence length="230" mass="26933">MLTDLPTVKQTAVYVYQTPVRIWHWVNALSITVLAITGYLIGSPLPTLPGEASDHYLMGNIRFFHFAAAYFFMVGFIFRIYWAIVGNSYSHQLFTLPFWRKRFWSELVHEVRWYAFLEKEPRKYIGHNPLAHLFMVVIITVGGLVMIVTGMALYSEQTGLGSWQDDLFGWVIPFVGQSQDVRMWHHWGMWVIVVFVMLHVYTAIREDIMSRQSLISTMISGWRMFKDDRP</sequence>
<dbReference type="InterPro" id="IPR000516">
    <property type="entry name" value="Ni-dep_Hydgase_cyt-B"/>
</dbReference>
<evidence type="ECO:0000256" key="1">
    <source>
        <dbReference type="ARBA" id="ARBA00004651"/>
    </source>
</evidence>
<keyword evidence="11 13" id="KW-0472">Membrane</keyword>
<evidence type="ECO:0000256" key="6">
    <source>
        <dbReference type="ARBA" id="ARBA00022692"/>
    </source>
</evidence>
<dbReference type="PANTHER" id="PTHR30485">
    <property type="entry name" value="NI/FE-HYDROGENASE 1 B-TYPE CYTOCHROME SUBUNIT"/>
    <property type="match status" value="1"/>
</dbReference>
<dbReference type="GO" id="GO:0022904">
    <property type="term" value="P:respiratory electron transport chain"/>
    <property type="evidence" value="ECO:0007669"/>
    <property type="project" value="InterPro"/>
</dbReference>
<evidence type="ECO:0000256" key="3">
    <source>
        <dbReference type="ARBA" id="ARBA00022448"/>
    </source>
</evidence>
<dbReference type="PROSITE" id="PS00882">
    <property type="entry name" value="NI_HGENASE_CYTB_1"/>
    <property type="match status" value="1"/>
</dbReference>
<dbReference type="GO" id="GO:0005506">
    <property type="term" value="F:iron ion binding"/>
    <property type="evidence" value="ECO:0007669"/>
    <property type="project" value="InterPro"/>
</dbReference>
<evidence type="ECO:0000313" key="15">
    <source>
        <dbReference type="EMBL" id="NEV63408.1"/>
    </source>
</evidence>
<keyword evidence="6 13" id="KW-0812">Transmembrane</keyword>
<evidence type="ECO:0000313" key="16">
    <source>
        <dbReference type="Proteomes" id="UP000483379"/>
    </source>
</evidence>
<dbReference type="RefSeq" id="WP_164453872.1">
    <property type="nucleotide sequence ID" value="NZ_JAAIJQ010000050.1"/>
</dbReference>
<evidence type="ECO:0000256" key="13">
    <source>
        <dbReference type="SAM" id="Phobius"/>
    </source>
</evidence>
<dbReference type="PRINTS" id="PR00161">
    <property type="entry name" value="NIHGNASECYTB"/>
</dbReference>
<dbReference type="AlphaFoldDB" id="A0A6M0K0W9"/>
<dbReference type="PANTHER" id="PTHR30485:SF0">
    <property type="entry name" value="NI_FE-HYDROGENASE 1 B-TYPE CYTOCHROME SUBUNIT-RELATED"/>
    <property type="match status" value="1"/>
</dbReference>
<organism evidence="15 16">
    <name type="scientific">Thiorhodococcus minor</name>
    <dbReference type="NCBI Taxonomy" id="57489"/>
    <lineage>
        <taxon>Bacteria</taxon>
        <taxon>Pseudomonadati</taxon>
        <taxon>Pseudomonadota</taxon>
        <taxon>Gammaproteobacteria</taxon>
        <taxon>Chromatiales</taxon>
        <taxon>Chromatiaceae</taxon>
        <taxon>Thiorhodococcus</taxon>
    </lineage>
</organism>
<dbReference type="NCBIfam" id="TIGR02125">
    <property type="entry name" value="CytB-hydogenase"/>
    <property type="match status" value="1"/>
</dbReference>
<dbReference type="Pfam" id="PF01292">
    <property type="entry name" value="Ni_hydr_CYTB"/>
    <property type="match status" value="1"/>
</dbReference>
<keyword evidence="16" id="KW-1185">Reference proteome</keyword>
<feature type="transmembrane region" description="Helical" evidence="13">
    <location>
        <begin position="61"/>
        <end position="82"/>
    </location>
</feature>
<dbReference type="GO" id="GO:0005886">
    <property type="term" value="C:plasma membrane"/>
    <property type="evidence" value="ECO:0007669"/>
    <property type="project" value="UniProtKB-SubCell"/>
</dbReference>
<evidence type="ECO:0000256" key="4">
    <source>
        <dbReference type="ARBA" id="ARBA00022475"/>
    </source>
</evidence>
<feature type="transmembrane region" description="Helical" evidence="13">
    <location>
        <begin position="130"/>
        <end position="154"/>
    </location>
</feature>
<reference evidence="15 16" key="1">
    <citation type="submission" date="2020-02" db="EMBL/GenBank/DDBJ databases">
        <title>Genome sequences of Thiorhodococcus mannitoliphagus and Thiorhodococcus minor, purple sulfur photosynthetic bacteria in the gammaproteobacterial family, Chromatiaceae.</title>
        <authorList>
            <person name="Aviles F.A."/>
            <person name="Meyer T.E."/>
            <person name="Kyndt J.A."/>
        </authorList>
    </citation>
    <scope>NUCLEOTIDE SEQUENCE [LARGE SCALE GENOMIC DNA]</scope>
    <source>
        <strain evidence="15 16">DSM 11518</strain>
    </source>
</reference>
<dbReference type="GO" id="GO:0009055">
    <property type="term" value="F:electron transfer activity"/>
    <property type="evidence" value="ECO:0007669"/>
    <property type="project" value="InterPro"/>
</dbReference>
<keyword evidence="3" id="KW-0813">Transport</keyword>
<feature type="transmembrane region" description="Helical" evidence="13">
    <location>
        <begin position="22"/>
        <end position="41"/>
    </location>
</feature>
<comment type="similarity">
    <text evidence="2">Belongs to the HupC/HyaC/HydC family.</text>
</comment>
<evidence type="ECO:0000256" key="2">
    <source>
        <dbReference type="ARBA" id="ARBA00008622"/>
    </source>
</evidence>
<evidence type="ECO:0000256" key="8">
    <source>
        <dbReference type="ARBA" id="ARBA00022982"/>
    </source>
</evidence>
<evidence type="ECO:0000256" key="11">
    <source>
        <dbReference type="ARBA" id="ARBA00023136"/>
    </source>
</evidence>
<dbReference type="FunFam" id="1.20.950.20:FF:000003">
    <property type="entry name" value="Ni/Fe-hydrogenase 1 b-type cytochrome subunit"/>
    <property type="match status" value="1"/>
</dbReference>
<name>A0A6M0K0W9_9GAMM</name>
<evidence type="ECO:0000256" key="9">
    <source>
        <dbReference type="ARBA" id="ARBA00022989"/>
    </source>
</evidence>
<feature type="transmembrane region" description="Helical" evidence="13">
    <location>
        <begin position="187"/>
        <end position="204"/>
    </location>
</feature>
<dbReference type="EMBL" id="JAAIJQ010000050">
    <property type="protein sequence ID" value="NEV63408.1"/>
    <property type="molecule type" value="Genomic_DNA"/>
</dbReference>
<gene>
    <name evidence="15" type="primary">cybH</name>
    <name evidence="15" type="ORF">G3446_16200</name>
</gene>
<keyword evidence="9 13" id="KW-1133">Transmembrane helix</keyword>
<protein>
    <submittedName>
        <fullName evidence="15">Ni/Fe-hydrogenase, b-type cytochrome subunit</fullName>
    </submittedName>
</protein>
<keyword evidence="7" id="KW-0479">Metal-binding</keyword>
<keyword evidence="5" id="KW-0349">Heme</keyword>
<dbReference type="InterPro" id="IPR016174">
    <property type="entry name" value="Di-haem_cyt_TM"/>
</dbReference>
<comment type="function">
    <text evidence="12">Probable b-type cytochrome.</text>
</comment>
<feature type="domain" description="Cytochrome b561 bacterial/Ni-hydrogenase" evidence="14">
    <location>
        <begin position="15"/>
        <end position="221"/>
    </location>
</feature>
<keyword evidence="8" id="KW-0249">Electron transport</keyword>
<dbReference type="InterPro" id="IPR051542">
    <property type="entry name" value="Hydrogenase_cytochrome"/>
</dbReference>
<dbReference type="Proteomes" id="UP000483379">
    <property type="component" value="Unassembled WGS sequence"/>
</dbReference>
<comment type="subcellular location">
    <subcellularLocation>
        <location evidence="1">Cell membrane</location>
        <topology evidence="1">Multi-pass membrane protein</topology>
    </subcellularLocation>
</comment>
<evidence type="ECO:0000259" key="14">
    <source>
        <dbReference type="Pfam" id="PF01292"/>
    </source>
</evidence>
<dbReference type="SUPFAM" id="SSF81342">
    <property type="entry name" value="Transmembrane di-heme cytochromes"/>
    <property type="match status" value="1"/>
</dbReference>
<evidence type="ECO:0000256" key="10">
    <source>
        <dbReference type="ARBA" id="ARBA00023004"/>
    </source>
</evidence>
<keyword evidence="10" id="KW-0408">Iron</keyword>
<comment type="caution">
    <text evidence="15">The sequence shown here is derived from an EMBL/GenBank/DDBJ whole genome shotgun (WGS) entry which is preliminary data.</text>
</comment>